<feature type="domain" description="WAP" evidence="1">
    <location>
        <begin position="56"/>
        <end position="104"/>
    </location>
</feature>
<gene>
    <name evidence="2" type="ORF">GDO78_004326</name>
</gene>
<name>A0A8J6ESE7_ELECQ</name>
<accession>A0A8J6ESE7</accession>
<protein>
    <recommendedName>
        <fullName evidence="1">WAP domain-containing protein</fullName>
    </recommendedName>
</protein>
<dbReference type="SMART" id="SM00217">
    <property type="entry name" value="WAP"/>
    <property type="match status" value="1"/>
</dbReference>
<dbReference type="SUPFAM" id="SSF57256">
    <property type="entry name" value="Elafin-like"/>
    <property type="match status" value="2"/>
</dbReference>
<dbReference type="GO" id="GO:0005615">
    <property type="term" value="C:extracellular space"/>
    <property type="evidence" value="ECO:0007669"/>
    <property type="project" value="TreeGrafter"/>
</dbReference>
<dbReference type="PROSITE" id="PS51390">
    <property type="entry name" value="WAP"/>
    <property type="match status" value="1"/>
</dbReference>
<dbReference type="PANTHER" id="PTHR19441">
    <property type="entry name" value="WHEY ACDIC PROTEIN WAP"/>
    <property type="match status" value="1"/>
</dbReference>
<proteinExistence type="predicted"/>
<dbReference type="InterPro" id="IPR050514">
    <property type="entry name" value="WAP_four-disulfide_core"/>
</dbReference>
<sequence length="124" mass="13850">MYEIILGGNKGNCPAQRQYMKAENEICHELCKSKDDCTDGQLCCSDNCHRMCKPPPKEKPGTCPTFELPSSSEPCDSYCSTDAECRENWKCCKKGCGYTCTPTLSDIGKPSTEPKARKFIFIED</sequence>
<dbReference type="EMBL" id="WNTK01000013">
    <property type="protein sequence ID" value="KAG9473969.1"/>
    <property type="molecule type" value="Genomic_DNA"/>
</dbReference>
<dbReference type="InterPro" id="IPR036645">
    <property type="entry name" value="Elafin-like_sf"/>
</dbReference>
<keyword evidence="3" id="KW-1185">Reference proteome</keyword>
<dbReference type="Gene3D" id="4.10.75.10">
    <property type="entry name" value="Elafin-like"/>
    <property type="match status" value="2"/>
</dbReference>
<dbReference type="Pfam" id="PF00095">
    <property type="entry name" value="WAP"/>
    <property type="match status" value="2"/>
</dbReference>
<evidence type="ECO:0000259" key="1">
    <source>
        <dbReference type="PROSITE" id="PS51390"/>
    </source>
</evidence>
<dbReference type="GO" id="GO:0004867">
    <property type="term" value="F:serine-type endopeptidase inhibitor activity"/>
    <property type="evidence" value="ECO:0007669"/>
    <property type="project" value="TreeGrafter"/>
</dbReference>
<evidence type="ECO:0000313" key="2">
    <source>
        <dbReference type="EMBL" id="KAG9473969.1"/>
    </source>
</evidence>
<dbReference type="PRINTS" id="PR00003">
    <property type="entry name" value="4DISULPHCORE"/>
</dbReference>
<dbReference type="InterPro" id="IPR008197">
    <property type="entry name" value="WAP_dom"/>
</dbReference>
<dbReference type="PANTHER" id="PTHR19441:SF95">
    <property type="entry name" value="PERLWAPIN ISOFORM X1"/>
    <property type="match status" value="1"/>
</dbReference>
<dbReference type="OrthoDB" id="4473401at2759"/>
<dbReference type="Proteomes" id="UP000770717">
    <property type="component" value="Unassembled WGS sequence"/>
</dbReference>
<organism evidence="2 3">
    <name type="scientific">Eleutherodactylus coqui</name>
    <name type="common">Puerto Rican coqui</name>
    <dbReference type="NCBI Taxonomy" id="57060"/>
    <lineage>
        <taxon>Eukaryota</taxon>
        <taxon>Metazoa</taxon>
        <taxon>Chordata</taxon>
        <taxon>Craniata</taxon>
        <taxon>Vertebrata</taxon>
        <taxon>Euteleostomi</taxon>
        <taxon>Amphibia</taxon>
        <taxon>Batrachia</taxon>
        <taxon>Anura</taxon>
        <taxon>Neobatrachia</taxon>
        <taxon>Hyloidea</taxon>
        <taxon>Eleutherodactylidae</taxon>
        <taxon>Eleutherodactylinae</taxon>
        <taxon>Eleutherodactylus</taxon>
        <taxon>Eleutherodactylus</taxon>
    </lineage>
</organism>
<comment type="caution">
    <text evidence="2">The sequence shown here is derived from an EMBL/GenBank/DDBJ whole genome shotgun (WGS) entry which is preliminary data.</text>
</comment>
<evidence type="ECO:0000313" key="3">
    <source>
        <dbReference type="Proteomes" id="UP000770717"/>
    </source>
</evidence>
<dbReference type="AlphaFoldDB" id="A0A8J6ESE7"/>
<reference evidence="2" key="1">
    <citation type="thesis" date="2020" institute="ProQuest LLC" country="789 East Eisenhower Parkway, Ann Arbor, MI, USA">
        <title>Comparative Genomics and Chromosome Evolution.</title>
        <authorList>
            <person name="Mudd A.B."/>
        </authorList>
    </citation>
    <scope>NUCLEOTIDE SEQUENCE</scope>
    <source>
        <strain evidence="2">HN-11 Male</strain>
        <tissue evidence="2">Kidney and liver</tissue>
    </source>
</reference>